<name>A0A2D6YJQ8_9DELT</name>
<evidence type="ECO:0000313" key="1">
    <source>
        <dbReference type="EMBL" id="MAH63409.1"/>
    </source>
</evidence>
<dbReference type="Proteomes" id="UP000226525">
    <property type="component" value="Unassembled WGS sequence"/>
</dbReference>
<organism evidence="1 2">
    <name type="scientific">SAR324 cluster bacterium</name>
    <dbReference type="NCBI Taxonomy" id="2024889"/>
    <lineage>
        <taxon>Bacteria</taxon>
        <taxon>Deltaproteobacteria</taxon>
        <taxon>SAR324 cluster</taxon>
    </lineage>
</organism>
<dbReference type="EMBL" id="NZEX01000091">
    <property type="protein sequence ID" value="MAH63409.1"/>
    <property type="molecule type" value="Genomic_DNA"/>
</dbReference>
<reference evidence="2" key="1">
    <citation type="submission" date="2017-09" db="EMBL/GenBank/DDBJ databases">
        <title>The Reconstruction of 2,631 Draft Metagenome-Assembled Genomes from the Global Oceans.</title>
        <authorList>
            <person name="Tully B.J."/>
            <person name="Graham E.D."/>
            <person name="Heidelberg J.F."/>
        </authorList>
    </citation>
    <scope>NUCLEOTIDE SEQUENCE [LARGE SCALE GENOMIC DNA]</scope>
</reference>
<evidence type="ECO:0000313" key="2">
    <source>
        <dbReference type="Proteomes" id="UP000226525"/>
    </source>
</evidence>
<comment type="caution">
    <text evidence="1">The sequence shown here is derived from an EMBL/GenBank/DDBJ whole genome shotgun (WGS) entry which is preliminary data.</text>
</comment>
<proteinExistence type="predicted"/>
<sequence length="65" mass="7322">MFFQLGQAQTSLLQISLCQTGCGKICYLKMVSRKIYLLQVSSCQIGKTSDLLSEDWHLANPNRPD</sequence>
<dbReference type="AlphaFoldDB" id="A0A2D6YJQ8"/>
<gene>
    <name evidence="1" type="ORF">CMN54_08205</name>
</gene>
<protein>
    <submittedName>
        <fullName evidence="1">Uncharacterized protein</fullName>
    </submittedName>
</protein>
<accession>A0A2D6YJQ8</accession>